<gene>
    <name evidence="3" type="ORF">IV203_000601</name>
</gene>
<dbReference type="SMART" id="SM00233">
    <property type="entry name" value="PH"/>
    <property type="match status" value="1"/>
</dbReference>
<reference evidence="3" key="1">
    <citation type="journal article" date="2021" name="Sci. Rep.">
        <title>Diploid genomic architecture of Nitzschia inconspicua, an elite biomass production diatom.</title>
        <authorList>
            <person name="Oliver A."/>
            <person name="Podell S."/>
            <person name="Pinowska A."/>
            <person name="Traller J.C."/>
            <person name="Smith S.R."/>
            <person name="McClure R."/>
            <person name="Beliaev A."/>
            <person name="Bohutskyi P."/>
            <person name="Hill E.A."/>
            <person name="Rabines A."/>
            <person name="Zheng H."/>
            <person name="Allen L.Z."/>
            <person name="Kuo A."/>
            <person name="Grigoriev I.V."/>
            <person name="Allen A.E."/>
            <person name="Hazlebeck D."/>
            <person name="Allen E.E."/>
        </authorList>
    </citation>
    <scope>NUCLEOTIDE SEQUENCE</scope>
    <source>
        <strain evidence="3">Hildebrandi</strain>
    </source>
</reference>
<proteinExistence type="predicted"/>
<feature type="domain" description="PH" evidence="2">
    <location>
        <begin position="83"/>
        <end position="173"/>
    </location>
</feature>
<organism evidence="3 4">
    <name type="scientific">Nitzschia inconspicua</name>
    <dbReference type="NCBI Taxonomy" id="303405"/>
    <lineage>
        <taxon>Eukaryota</taxon>
        <taxon>Sar</taxon>
        <taxon>Stramenopiles</taxon>
        <taxon>Ochrophyta</taxon>
        <taxon>Bacillariophyta</taxon>
        <taxon>Bacillariophyceae</taxon>
        <taxon>Bacillariophycidae</taxon>
        <taxon>Bacillariales</taxon>
        <taxon>Bacillariaceae</taxon>
        <taxon>Nitzschia</taxon>
    </lineage>
</organism>
<name>A0A9K3PQ39_9STRA</name>
<comment type="caution">
    <text evidence="3">The sequence shown here is derived from an EMBL/GenBank/DDBJ whole genome shotgun (WGS) entry which is preliminary data.</text>
</comment>
<evidence type="ECO:0000256" key="1">
    <source>
        <dbReference type="SAM" id="MobiDB-lite"/>
    </source>
</evidence>
<evidence type="ECO:0000259" key="2">
    <source>
        <dbReference type="PROSITE" id="PS50003"/>
    </source>
</evidence>
<feature type="region of interest" description="Disordered" evidence="1">
    <location>
        <begin position="1"/>
        <end position="24"/>
    </location>
</feature>
<sequence length="238" mass="27065">MTDLRQRPVAMTNNTRYSSNGNPHETDAFVPGAGLSVDALVESDPQNHGVVLKLHIPILYSILPQFLQRIILSWSVFSFFAPKWKQRYLVLCGSYLYKFKDRTSTAPKGCPFEIDGLQVNLVQAGRDIPEIGSLPPGYLAIFTLSTLRRRQYYAVADNEEAMVWIRSIQEAKQATITRNMGHASNLPYPTAWKYFDSLGKSLVKSKDRIRARMEESRLKEMEMTDFSEAGPMPRVYHG</sequence>
<reference evidence="3" key="2">
    <citation type="submission" date="2021-04" db="EMBL/GenBank/DDBJ databases">
        <authorList>
            <person name="Podell S."/>
        </authorList>
    </citation>
    <scope>NUCLEOTIDE SEQUENCE</scope>
    <source>
        <strain evidence="3">Hildebrandi</strain>
    </source>
</reference>
<keyword evidence="4" id="KW-1185">Reference proteome</keyword>
<dbReference type="PROSITE" id="PS50003">
    <property type="entry name" value="PH_DOMAIN"/>
    <property type="match status" value="1"/>
</dbReference>
<dbReference type="AlphaFoldDB" id="A0A9K3PQ39"/>
<evidence type="ECO:0000313" key="3">
    <source>
        <dbReference type="EMBL" id="KAG7355915.1"/>
    </source>
</evidence>
<dbReference type="Pfam" id="PF00169">
    <property type="entry name" value="PH"/>
    <property type="match status" value="1"/>
</dbReference>
<dbReference type="InterPro" id="IPR001849">
    <property type="entry name" value="PH_domain"/>
</dbReference>
<dbReference type="OrthoDB" id="41457at2759"/>
<dbReference type="EMBL" id="JAGRRH010000015">
    <property type="protein sequence ID" value="KAG7355915.1"/>
    <property type="molecule type" value="Genomic_DNA"/>
</dbReference>
<accession>A0A9K3PQ39</accession>
<protein>
    <submittedName>
        <fullName evidence="3">PH domain containing protein</fullName>
    </submittedName>
</protein>
<dbReference type="Proteomes" id="UP000693970">
    <property type="component" value="Unassembled WGS sequence"/>
</dbReference>
<evidence type="ECO:0000313" key="4">
    <source>
        <dbReference type="Proteomes" id="UP000693970"/>
    </source>
</evidence>
<feature type="compositionally biased region" description="Polar residues" evidence="1">
    <location>
        <begin position="11"/>
        <end position="23"/>
    </location>
</feature>